<dbReference type="RefSeq" id="WP_336539866.1">
    <property type="nucleotide sequence ID" value="NZ_JBBAYL010000012.1"/>
</dbReference>
<gene>
    <name evidence="2" type="ORF">WB403_44605</name>
</gene>
<keyword evidence="3" id="KW-1185">Reference proteome</keyword>
<proteinExistence type="predicted"/>
<evidence type="ECO:0000256" key="1">
    <source>
        <dbReference type="SAM" id="Coils"/>
    </source>
</evidence>
<organism evidence="2 3">
    <name type="scientific">Streptomyces brasiliscabiei</name>
    <dbReference type="NCBI Taxonomy" id="2736302"/>
    <lineage>
        <taxon>Bacteria</taxon>
        <taxon>Bacillati</taxon>
        <taxon>Actinomycetota</taxon>
        <taxon>Actinomycetes</taxon>
        <taxon>Kitasatosporales</taxon>
        <taxon>Streptomycetaceae</taxon>
        <taxon>Streptomyces</taxon>
    </lineage>
</organism>
<evidence type="ECO:0000313" key="2">
    <source>
        <dbReference type="EMBL" id="MEI5616201.1"/>
    </source>
</evidence>
<sequence>MTLSSTALAIGTSAGALLVAALAGALTLTIGYLGVRHHARVFAWMKQTRDNDETAKDLEDAHSYVKEAFEALCALAQKPCQAAELAPLRRLRHLLRASADQLDVLHTELHAVVEHIDVYVATALPEPTVTARVPYSLHLTQLEHAMRQEHARIELERAVNKAQQRIRALRRT</sequence>
<evidence type="ECO:0000313" key="3">
    <source>
        <dbReference type="Proteomes" id="UP001365781"/>
    </source>
</evidence>
<feature type="coiled-coil region" evidence="1">
    <location>
        <begin position="145"/>
        <end position="172"/>
    </location>
</feature>
<protein>
    <recommendedName>
        <fullName evidence="4">Secreted protein</fullName>
    </recommendedName>
</protein>
<accession>A0ABU8GSL7</accession>
<evidence type="ECO:0008006" key="4">
    <source>
        <dbReference type="Google" id="ProtNLM"/>
    </source>
</evidence>
<comment type="caution">
    <text evidence="2">The sequence shown here is derived from an EMBL/GenBank/DDBJ whole genome shotgun (WGS) entry which is preliminary data.</text>
</comment>
<dbReference type="EMBL" id="JBBAYM010000048">
    <property type="protein sequence ID" value="MEI5616201.1"/>
    <property type="molecule type" value="Genomic_DNA"/>
</dbReference>
<name>A0ABU8GSL7_9ACTN</name>
<reference evidence="2 3" key="1">
    <citation type="submission" date="2024-03" db="EMBL/GenBank/DDBJ databases">
        <title>First Report of Pectobacterium brasiliscabiei causing potato scab in china.</title>
        <authorList>
            <person name="Handique U."/>
        </authorList>
    </citation>
    <scope>NUCLEOTIDE SEQUENCE [LARGE SCALE GENOMIC DNA]</scope>
    <source>
        <strain evidence="2 3">ZRIMU1503</strain>
    </source>
</reference>
<dbReference type="Proteomes" id="UP001365781">
    <property type="component" value="Unassembled WGS sequence"/>
</dbReference>
<keyword evidence="1" id="KW-0175">Coiled coil</keyword>